<sequence length="235" mass="26040">MFRAINKKEKRVMVTNNGVKQIRNRRKLSYLMFSFVIIISLVMFFSYSRFAMAADDFDFGEFGDDFGFDDSGSGSSDAGAFDGAGGDAAAGNASGEDNEFDMTPGELAKYEIVSKERLVKYFDDDQSNDKSLKDPFKVLIEKKILKPKAYNPGAGEVAPEDVVIPKLDIKLVGVIQAGDRTLAMVTVEDKYMELFEGDGDPEGNFKVKQINEDSMVIISFRRNGELRTIQLDGGN</sequence>
<name>A0A2N5ZMN5_MUIH1</name>
<dbReference type="Proteomes" id="UP000234857">
    <property type="component" value="Unassembled WGS sequence"/>
</dbReference>
<organism evidence="2 3">
    <name type="scientific">Muiribacterium halophilum</name>
    <dbReference type="NCBI Taxonomy" id="2053465"/>
    <lineage>
        <taxon>Bacteria</taxon>
        <taxon>Candidatus Muiribacteriota</taxon>
        <taxon>Candidatus Muiribacteriia</taxon>
        <taxon>Candidatus Muiribacteriales</taxon>
        <taxon>Candidatus Muiribacteriaceae</taxon>
        <taxon>Candidatus Muiribacterium</taxon>
    </lineage>
</organism>
<protein>
    <submittedName>
        <fullName evidence="2">Uncharacterized protein</fullName>
    </submittedName>
</protein>
<evidence type="ECO:0000313" key="3">
    <source>
        <dbReference type="Proteomes" id="UP000234857"/>
    </source>
</evidence>
<proteinExistence type="predicted"/>
<keyword evidence="1" id="KW-0812">Transmembrane</keyword>
<dbReference type="EMBL" id="PKTG01000013">
    <property type="protein sequence ID" value="PLX19940.1"/>
    <property type="molecule type" value="Genomic_DNA"/>
</dbReference>
<comment type="caution">
    <text evidence="2">The sequence shown here is derived from an EMBL/GenBank/DDBJ whole genome shotgun (WGS) entry which is preliminary data.</text>
</comment>
<gene>
    <name evidence="2" type="ORF">C0601_00545</name>
</gene>
<reference evidence="2 3" key="1">
    <citation type="submission" date="2017-11" db="EMBL/GenBank/DDBJ databases">
        <title>Genome-resolved metagenomics identifies genetic mobility, metabolic interactions, and unexpected diversity in perchlorate-reducing communities.</title>
        <authorList>
            <person name="Barnum T.P."/>
            <person name="Figueroa I.A."/>
            <person name="Carlstrom C.I."/>
            <person name="Lucas L.N."/>
            <person name="Engelbrektson A.L."/>
            <person name="Coates J.D."/>
        </authorList>
    </citation>
    <scope>NUCLEOTIDE SEQUENCE [LARGE SCALE GENOMIC DNA]</scope>
    <source>
        <strain evidence="2">BM706</strain>
    </source>
</reference>
<dbReference type="AlphaFoldDB" id="A0A2N5ZMN5"/>
<keyword evidence="1" id="KW-0472">Membrane</keyword>
<accession>A0A2N5ZMN5</accession>
<evidence type="ECO:0000313" key="2">
    <source>
        <dbReference type="EMBL" id="PLX19940.1"/>
    </source>
</evidence>
<feature type="transmembrane region" description="Helical" evidence="1">
    <location>
        <begin position="28"/>
        <end position="47"/>
    </location>
</feature>
<keyword evidence="1" id="KW-1133">Transmembrane helix</keyword>
<evidence type="ECO:0000256" key="1">
    <source>
        <dbReference type="SAM" id="Phobius"/>
    </source>
</evidence>